<evidence type="ECO:0000256" key="2">
    <source>
        <dbReference type="ARBA" id="ARBA00023052"/>
    </source>
</evidence>
<feature type="domain" description="Thiamine pyrophosphate enzyme TPP-binding" evidence="6">
    <location>
        <begin position="445"/>
        <end position="574"/>
    </location>
</feature>
<dbReference type="GO" id="GO:0000287">
    <property type="term" value="F:magnesium ion binding"/>
    <property type="evidence" value="ECO:0007669"/>
    <property type="project" value="InterPro"/>
</dbReference>
<accession>A0A1M7Z586</accession>
<dbReference type="InterPro" id="IPR045229">
    <property type="entry name" value="TPP_enz"/>
</dbReference>
<comment type="similarity">
    <text evidence="1 3">Belongs to the TPP enzyme family.</text>
</comment>
<gene>
    <name evidence="8" type="ORF">SAMN02745172_00118</name>
</gene>
<dbReference type="InterPro" id="IPR029035">
    <property type="entry name" value="DHS-like_NAD/FAD-binding_dom"/>
</dbReference>
<evidence type="ECO:0000313" key="9">
    <source>
        <dbReference type="Proteomes" id="UP000186406"/>
    </source>
</evidence>
<feature type="domain" description="Thiamine pyrophosphate enzyme central" evidence="5">
    <location>
        <begin position="228"/>
        <end position="352"/>
    </location>
</feature>
<dbReference type="RefSeq" id="WP_073625285.1">
    <property type="nucleotide sequence ID" value="NZ_FRXO01000001.1"/>
</dbReference>
<evidence type="ECO:0000256" key="4">
    <source>
        <dbReference type="SAM" id="MobiDB-lite"/>
    </source>
</evidence>
<evidence type="ECO:0000259" key="6">
    <source>
        <dbReference type="Pfam" id="PF02775"/>
    </source>
</evidence>
<dbReference type="AlphaFoldDB" id="A0A1M7Z586"/>
<dbReference type="InterPro" id="IPR012001">
    <property type="entry name" value="Thiamin_PyroP_enz_TPP-bd_dom"/>
</dbReference>
<keyword evidence="2 3" id="KW-0786">Thiamine pyrophosphate</keyword>
<organism evidence="8 9">
    <name type="scientific">Pseudoxanthobacter soli DSM 19599</name>
    <dbReference type="NCBI Taxonomy" id="1123029"/>
    <lineage>
        <taxon>Bacteria</taxon>
        <taxon>Pseudomonadati</taxon>
        <taxon>Pseudomonadota</taxon>
        <taxon>Alphaproteobacteria</taxon>
        <taxon>Hyphomicrobiales</taxon>
        <taxon>Segnochrobactraceae</taxon>
        <taxon>Pseudoxanthobacter</taxon>
    </lineage>
</organism>
<proteinExistence type="inferred from homology"/>
<feature type="region of interest" description="Disordered" evidence="4">
    <location>
        <begin position="366"/>
        <end position="392"/>
    </location>
</feature>
<evidence type="ECO:0000259" key="5">
    <source>
        <dbReference type="Pfam" id="PF00205"/>
    </source>
</evidence>
<dbReference type="SUPFAM" id="SSF52467">
    <property type="entry name" value="DHS-like NAD/FAD-binding domain"/>
    <property type="match status" value="1"/>
</dbReference>
<dbReference type="GO" id="GO:0019752">
    <property type="term" value="P:carboxylic acid metabolic process"/>
    <property type="evidence" value="ECO:0007669"/>
    <property type="project" value="UniProtKB-ARBA"/>
</dbReference>
<dbReference type="Pfam" id="PF02775">
    <property type="entry name" value="TPP_enzyme_C"/>
    <property type="match status" value="1"/>
</dbReference>
<dbReference type="GO" id="GO:0003984">
    <property type="term" value="F:acetolactate synthase activity"/>
    <property type="evidence" value="ECO:0007669"/>
    <property type="project" value="TreeGrafter"/>
</dbReference>
<evidence type="ECO:0000256" key="1">
    <source>
        <dbReference type="ARBA" id="ARBA00007812"/>
    </source>
</evidence>
<dbReference type="GO" id="GO:0050660">
    <property type="term" value="F:flavin adenine dinucleotide binding"/>
    <property type="evidence" value="ECO:0007669"/>
    <property type="project" value="TreeGrafter"/>
</dbReference>
<dbReference type="CDD" id="cd07035">
    <property type="entry name" value="TPP_PYR_POX_like"/>
    <property type="match status" value="1"/>
</dbReference>
<dbReference type="STRING" id="1123029.SAMN02745172_00118"/>
<dbReference type="SUPFAM" id="SSF52518">
    <property type="entry name" value="Thiamin diphosphate-binding fold (THDP-binding)"/>
    <property type="match status" value="2"/>
</dbReference>
<dbReference type="OrthoDB" id="9773408at2"/>
<dbReference type="Pfam" id="PF00205">
    <property type="entry name" value="TPP_enzyme_M"/>
    <property type="match status" value="1"/>
</dbReference>
<dbReference type="InterPro" id="IPR012000">
    <property type="entry name" value="Thiamin_PyroP_enz_cen_dom"/>
</dbReference>
<feature type="compositionally biased region" description="Polar residues" evidence="4">
    <location>
        <begin position="1"/>
        <end position="13"/>
    </location>
</feature>
<name>A0A1M7Z586_9HYPH</name>
<dbReference type="EMBL" id="FRXO01000001">
    <property type="protein sequence ID" value="SHO59940.1"/>
    <property type="molecule type" value="Genomic_DNA"/>
</dbReference>
<sequence>MTQNGSSGTQRTSGVPAVDISTPDALAERRGADVLLEVLDSEGVEYVFGNPGTTELPLMDALLSKPQIQYIWGLQEASVVAMADGYAQAARRPGFVNLHTAGGLGHALGCIINAGVANTPLVITAGQQDSRHTVTDPLLFGDLVAIARPNVKWAQEVASAAQIPVLVRRAFHDCNAAPAGGVFLSLPMDVMEEKTTVSTLRQSRIDRRAVAGSLEELADILAAVPVGRLVMIAGDEIDTSDAAAEAVEIAEILGVPVYGSSWPARIPFPTSHPLWAGNMPTKATDINKRLSDYDCVFALGGKSLITILYTEGPAVPETCEVLQLSSDVRDLGRTYETRLSVWGDIKASLQVLNPLLRRKVAPTAAERRKRLDAAREDREGRRRGIEAQARSEMDAPVTTPLVAAHEVVRAIGSRVAIVDEAVATSSHVRSLLHSDSARQYSFLRGGVLGWGMPASVGFSLGYGRAPVVCLVGDGAALYSPQALWTAAHEKLPVTFVVMNNREYNVLKNFQRGQSHYNSTRSNRFIAMDIVDPPVDYMALAHAFGLPARRAERVSDIAALVEAGIASELPNVIEIPISAEVYVR</sequence>
<feature type="region of interest" description="Disordered" evidence="4">
    <location>
        <begin position="1"/>
        <end position="22"/>
    </location>
</feature>
<dbReference type="Gene3D" id="3.40.50.1220">
    <property type="entry name" value="TPP-binding domain"/>
    <property type="match status" value="1"/>
</dbReference>
<evidence type="ECO:0000256" key="3">
    <source>
        <dbReference type="RuleBase" id="RU362132"/>
    </source>
</evidence>
<reference evidence="8 9" key="1">
    <citation type="submission" date="2016-12" db="EMBL/GenBank/DDBJ databases">
        <authorList>
            <person name="Song W.-J."/>
            <person name="Kurnit D.M."/>
        </authorList>
    </citation>
    <scope>NUCLEOTIDE SEQUENCE [LARGE SCALE GENOMIC DNA]</scope>
    <source>
        <strain evidence="8 9">DSM 19599</strain>
    </source>
</reference>
<dbReference type="Proteomes" id="UP000186406">
    <property type="component" value="Unassembled WGS sequence"/>
</dbReference>
<dbReference type="PANTHER" id="PTHR18968">
    <property type="entry name" value="THIAMINE PYROPHOSPHATE ENZYMES"/>
    <property type="match status" value="1"/>
</dbReference>
<feature type="domain" description="Thiamine pyrophosphate enzyme N-terminal TPP-binding" evidence="7">
    <location>
        <begin position="30"/>
        <end position="134"/>
    </location>
</feature>
<dbReference type="PANTHER" id="PTHR18968:SF133">
    <property type="entry name" value="BENZOYLFORMATE DECARBOXYLASE"/>
    <property type="match status" value="1"/>
</dbReference>
<dbReference type="CDD" id="cd02002">
    <property type="entry name" value="TPP_BFDC"/>
    <property type="match status" value="1"/>
</dbReference>
<evidence type="ECO:0000259" key="7">
    <source>
        <dbReference type="Pfam" id="PF02776"/>
    </source>
</evidence>
<dbReference type="Gene3D" id="3.40.50.970">
    <property type="match status" value="2"/>
</dbReference>
<dbReference type="Pfam" id="PF02776">
    <property type="entry name" value="TPP_enzyme_N"/>
    <property type="match status" value="1"/>
</dbReference>
<evidence type="ECO:0000313" key="8">
    <source>
        <dbReference type="EMBL" id="SHO59940.1"/>
    </source>
</evidence>
<keyword evidence="9" id="KW-1185">Reference proteome</keyword>
<dbReference type="InterPro" id="IPR029061">
    <property type="entry name" value="THDP-binding"/>
</dbReference>
<protein>
    <submittedName>
        <fullName evidence="8">Benzoylformate decarboxylase</fullName>
    </submittedName>
</protein>
<dbReference type="GO" id="GO:0030976">
    <property type="term" value="F:thiamine pyrophosphate binding"/>
    <property type="evidence" value="ECO:0007669"/>
    <property type="project" value="InterPro"/>
</dbReference>
<dbReference type="InterPro" id="IPR011766">
    <property type="entry name" value="TPP_enzyme_TPP-bd"/>
</dbReference>